<protein>
    <submittedName>
        <fullName evidence="4">Uncharacterized protein</fullName>
    </submittedName>
</protein>
<proteinExistence type="inferred from homology"/>
<evidence type="ECO:0000256" key="2">
    <source>
        <dbReference type="ARBA" id="ARBA00022676"/>
    </source>
</evidence>
<name>A0A218X3C0_PUNGR</name>
<evidence type="ECO:0000256" key="3">
    <source>
        <dbReference type="ARBA" id="ARBA00022679"/>
    </source>
</evidence>
<dbReference type="PANTHER" id="PTHR48047">
    <property type="entry name" value="GLYCOSYLTRANSFERASE"/>
    <property type="match status" value="1"/>
</dbReference>
<keyword evidence="2" id="KW-0328">Glycosyltransferase</keyword>
<dbReference type="SUPFAM" id="SSF53756">
    <property type="entry name" value="UDP-Glycosyltransferase/glycogen phosphorylase"/>
    <property type="match status" value="1"/>
</dbReference>
<evidence type="ECO:0000256" key="1">
    <source>
        <dbReference type="ARBA" id="ARBA00009995"/>
    </source>
</evidence>
<keyword evidence="3" id="KW-0808">Transferase</keyword>
<dbReference type="Pfam" id="PF00201">
    <property type="entry name" value="UDPGT"/>
    <property type="match status" value="1"/>
</dbReference>
<dbReference type="PANTHER" id="PTHR48047:SF45">
    <property type="entry name" value="SCOPOLETIN GLUCOSYLTRANSFERASE-LIKE"/>
    <property type="match status" value="1"/>
</dbReference>
<dbReference type="Gene3D" id="3.40.50.2000">
    <property type="entry name" value="Glycogen Phosphorylase B"/>
    <property type="match status" value="1"/>
</dbReference>
<dbReference type="AlphaFoldDB" id="A0A218X3C0"/>
<reference evidence="5" key="1">
    <citation type="journal article" date="2017" name="Plant J.">
        <title>The pomegranate (Punica granatum L.) genome and the genomics of punicalagin biosynthesis.</title>
        <authorList>
            <person name="Qin G."/>
            <person name="Xu C."/>
            <person name="Ming R."/>
            <person name="Tang H."/>
            <person name="Guyot R."/>
            <person name="Kramer E.M."/>
            <person name="Hu Y."/>
            <person name="Yi X."/>
            <person name="Qi Y."/>
            <person name="Xu X."/>
            <person name="Gao Z."/>
            <person name="Pan H."/>
            <person name="Jian J."/>
            <person name="Tian Y."/>
            <person name="Yue Z."/>
            <person name="Xu Y."/>
        </authorList>
    </citation>
    <scope>NUCLEOTIDE SEQUENCE [LARGE SCALE GENOMIC DNA]</scope>
    <source>
        <strain evidence="5">cv. Dabenzi</strain>
    </source>
</reference>
<dbReference type="InterPro" id="IPR002213">
    <property type="entry name" value="UDP_glucos_trans"/>
</dbReference>
<evidence type="ECO:0000313" key="4">
    <source>
        <dbReference type="EMBL" id="OWM79216.1"/>
    </source>
</evidence>
<gene>
    <name evidence="4" type="ORF">CDL15_Pgr003388</name>
</gene>
<dbReference type="EMBL" id="MTKT01002492">
    <property type="protein sequence ID" value="OWM79216.1"/>
    <property type="molecule type" value="Genomic_DNA"/>
</dbReference>
<organism evidence="4 5">
    <name type="scientific">Punica granatum</name>
    <name type="common">Pomegranate</name>
    <dbReference type="NCBI Taxonomy" id="22663"/>
    <lineage>
        <taxon>Eukaryota</taxon>
        <taxon>Viridiplantae</taxon>
        <taxon>Streptophyta</taxon>
        <taxon>Embryophyta</taxon>
        <taxon>Tracheophyta</taxon>
        <taxon>Spermatophyta</taxon>
        <taxon>Magnoliopsida</taxon>
        <taxon>eudicotyledons</taxon>
        <taxon>Gunneridae</taxon>
        <taxon>Pentapetalae</taxon>
        <taxon>rosids</taxon>
        <taxon>malvids</taxon>
        <taxon>Myrtales</taxon>
        <taxon>Lythraceae</taxon>
        <taxon>Punica</taxon>
    </lineage>
</organism>
<dbReference type="Proteomes" id="UP000197138">
    <property type="component" value="Unassembled WGS sequence"/>
</dbReference>
<comment type="caution">
    <text evidence="4">The sequence shown here is derived from an EMBL/GenBank/DDBJ whole genome shotgun (WGS) entry which is preliminary data.</text>
</comment>
<dbReference type="GO" id="GO:0035251">
    <property type="term" value="F:UDP-glucosyltransferase activity"/>
    <property type="evidence" value="ECO:0007669"/>
    <property type="project" value="TreeGrafter"/>
</dbReference>
<accession>A0A218X3C0</accession>
<sequence>MTSTQLPNFVREETEFTKLHEIAKGLKASGQQFVWVVKKDESVEEGKEEWLPQGQALLLRGISIYEERMQGKGLIIRGWAPQVPILHHKAVGGFMAHFRWNSTFKGISAGVLMVTWPVAAEQFYSEKLIAEALRI</sequence>
<evidence type="ECO:0000313" key="5">
    <source>
        <dbReference type="Proteomes" id="UP000197138"/>
    </source>
</evidence>
<comment type="similarity">
    <text evidence="1">Belongs to the UDP-glycosyltransferase family.</text>
</comment>